<keyword evidence="2" id="KW-1185">Reference proteome</keyword>
<name>A0ACC2CQC2_DIPCM</name>
<protein>
    <submittedName>
        <fullName evidence="1">Uncharacterized protein</fullName>
    </submittedName>
</protein>
<dbReference type="EMBL" id="CM055100">
    <property type="protein sequence ID" value="KAJ7543827.1"/>
    <property type="molecule type" value="Genomic_DNA"/>
</dbReference>
<reference evidence="2" key="1">
    <citation type="journal article" date="2024" name="Proc. Natl. Acad. Sci. U.S.A.">
        <title>Extraordinary preservation of gene collinearity over three hundred million years revealed in homosporous lycophytes.</title>
        <authorList>
            <person name="Li C."/>
            <person name="Wickell D."/>
            <person name="Kuo L.Y."/>
            <person name="Chen X."/>
            <person name="Nie B."/>
            <person name="Liao X."/>
            <person name="Peng D."/>
            <person name="Ji J."/>
            <person name="Jenkins J."/>
            <person name="Williams M."/>
            <person name="Shu S."/>
            <person name="Plott C."/>
            <person name="Barry K."/>
            <person name="Rajasekar S."/>
            <person name="Grimwood J."/>
            <person name="Han X."/>
            <person name="Sun S."/>
            <person name="Hou Z."/>
            <person name="He W."/>
            <person name="Dai G."/>
            <person name="Sun C."/>
            <person name="Schmutz J."/>
            <person name="Leebens-Mack J.H."/>
            <person name="Li F.W."/>
            <person name="Wang L."/>
        </authorList>
    </citation>
    <scope>NUCLEOTIDE SEQUENCE [LARGE SCALE GENOMIC DNA]</scope>
    <source>
        <strain evidence="2">cv. PW_Plant_1</strain>
    </source>
</reference>
<comment type="caution">
    <text evidence="1">The sequence shown here is derived from an EMBL/GenBank/DDBJ whole genome shotgun (WGS) entry which is preliminary data.</text>
</comment>
<dbReference type="Proteomes" id="UP001162992">
    <property type="component" value="Chromosome 9"/>
</dbReference>
<evidence type="ECO:0000313" key="2">
    <source>
        <dbReference type="Proteomes" id="UP001162992"/>
    </source>
</evidence>
<proteinExistence type="predicted"/>
<gene>
    <name evidence="1" type="ORF">O6H91_09G054100</name>
</gene>
<evidence type="ECO:0000313" key="1">
    <source>
        <dbReference type="EMBL" id="KAJ7543827.1"/>
    </source>
</evidence>
<sequence length="103" mass="11435">MVSCTRDTLLLDNIVSQLRHVRGICQSGALSSKGVEEATCLEPLQPVNDGFGNSLQRSKPLVEVILGGKRRKTSHSQSDGQLESWREPHAHIARQSMMNLLRE</sequence>
<organism evidence="1 2">
    <name type="scientific">Diphasiastrum complanatum</name>
    <name type="common">Issler's clubmoss</name>
    <name type="synonym">Lycopodium complanatum</name>
    <dbReference type="NCBI Taxonomy" id="34168"/>
    <lineage>
        <taxon>Eukaryota</taxon>
        <taxon>Viridiplantae</taxon>
        <taxon>Streptophyta</taxon>
        <taxon>Embryophyta</taxon>
        <taxon>Tracheophyta</taxon>
        <taxon>Lycopodiopsida</taxon>
        <taxon>Lycopodiales</taxon>
        <taxon>Lycopodiaceae</taxon>
        <taxon>Lycopodioideae</taxon>
        <taxon>Diphasiastrum</taxon>
    </lineage>
</organism>
<accession>A0ACC2CQC2</accession>